<dbReference type="EMBL" id="BAAAYN010000001">
    <property type="protein sequence ID" value="GAA3381943.1"/>
    <property type="molecule type" value="Genomic_DNA"/>
</dbReference>
<comment type="caution">
    <text evidence="1">The sequence shown here is derived from an EMBL/GenBank/DDBJ whole genome shotgun (WGS) entry which is preliminary data.</text>
</comment>
<gene>
    <name evidence="1" type="ORF">GCM10020369_01870</name>
</gene>
<accession>A0ABP6SQF9</accession>
<dbReference type="Proteomes" id="UP001501676">
    <property type="component" value="Unassembled WGS sequence"/>
</dbReference>
<protein>
    <submittedName>
        <fullName evidence="1">Uncharacterized protein</fullName>
    </submittedName>
</protein>
<keyword evidence="2" id="KW-1185">Reference proteome</keyword>
<evidence type="ECO:0000313" key="2">
    <source>
        <dbReference type="Proteomes" id="UP001501676"/>
    </source>
</evidence>
<dbReference type="RefSeq" id="WP_345725970.1">
    <property type="nucleotide sequence ID" value="NZ_BAAAYN010000001.1"/>
</dbReference>
<name>A0ABP6SQF9_9ACTN</name>
<proteinExistence type="predicted"/>
<sequence length="197" mass="21745">MSDLGLDALTVRAKTGCEAVTVGGVPMGVTVLDFWQWACSDLANNAMRGVLAEYLVGQALGCVSGQTRTEWDAYDLLTPEGRRVEVKSAAYLQSWSQTRLSAIAFDIRPTTGWDATTNTTAAERRRQAEIYVFCLLHHCHKPTVDPLDTDQWTFYVLPTARLDAELGTQKRLSLNGLKRLDPRVGTFIDLPALVALE</sequence>
<organism evidence="1 2">
    <name type="scientific">Cryptosporangium minutisporangium</name>
    <dbReference type="NCBI Taxonomy" id="113569"/>
    <lineage>
        <taxon>Bacteria</taxon>
        <taxon>Bacillati</taxon>
        <taxon>Actinomycetota</taxon>
        <taxon>Actinomycetes</taxon>
        <taxon>Cryptosporangiales</taxon>
        <taxon>Cryptosporangiaceae</taxon>
        <taxon>Cryptosporangium</taxon>
    </lineage>
</organism>
<reference evidence="2" key="1">
    <citation type="journal article" date="2019" name="Int. J. Syst. Evol. Microbiol.">
        <title>The Global Catalogue of Microorganisms (GCM) 10K type strain sequencing project: providing services to taxonomists for standard genome sequencing and annotation.</title>
        <authorList>
            <consortium name="The Broad Institute Genomics Platform"/>
            <consortium name="The Broad Institute Genome Sequencing Center for Infectious Disease"/>
            <person name="Wu L."/>
            <person name="Ma J."/>
        </authorList>
    </citation>
    <scope>NUCLEOTIDE SEQUENCE [LARGE SCALE GENOMIC DNA]</scope>
    <source>
        <strain evidence="2">JCM 9458</strain>
    </source>
</reference>
<evidence type="ECO:0000313" key="1">
    <source>
        <dbReference type="EMBL" id="GAA3381943.1"/>
    </source>
</evidence>